<comment type="caution">
    <text evidence="1">The sequence shown here is derived from an EMBL/GenBank/DDBJ whole genome shotgun (WGS) entry which is preliminary data.</text>
</comment>
<accession>A0A0P9PC78</accession>
<organism evidence="1 2">
    <name type="scientific">Pseudomonas caricapapayae</name>
    <dbReference type="NCBI Taxonomy" id="46678"/>
    <lineage>
        <taxon>Bacteria</taxon>
        <taxon>Pseudomonadati</taxon>
        <taxon>Pseudomonadota</taxon>
        <taxon>Gammaproteobacteria</taxon>
        <taxon>Pseudomonadales</taxon>
        <taxon>Pseudomonadaceae</taxon>
        <taxon>Pseudomonas</taxon>
    </lineage>
</organism>
<evidence type="ECO:0000313" key="1">
    <source>
        <dbReference type="EMBL" id="RMM08845.1"/>
    </source>
</evidence>
<dbReference type="AlphaFoldDB" id="A0A0P9PC78"/>
<gene>
    <name evidence="1" type="ORF">ALQ84_101636</name>
</gene>
<protein>
    <submittedName>
        <fullName evidence="1">Uncharacterized protein</fullName>
    </submittedName>
</protein>
<proteinExistence type="predicted"/>
<name>A0A0P9PC78_9PSED</name>
<reference evidence="1 2" key="1">
    <citation type="submission" date="2018-08" db="EMBL/GenBank/DDBJ databases">
        <title>Recombination of ecologically and evolutionarily significant loci maintains genetic cohesion in the Pseudomonas syringae species complex.</title>
        <authorList>
            <person name="Dillon M."/>
            <person name="Thakur S."/>
            <person name="Almeida R.N.D."/>
            <person name="Weir B.S."/>
            <person name="Guttman D.S."/>
        </authorList>
    </citation>
    <scope>NUCLEOTIDE SEQUENCE [LARGE SCALE GENOMIC DNA]</scope>
    <source>
        <strain evidence="1 2">ICMP 4086</strain>
    </source>
</reference>
<dbReference type="Proteomes" id="UP000278587">
    <property type="component" value="Unassembled WGS sequence"/>
</dbReference>
<dbReference type="RefSeq" id="WP_055011070.1">
    <property type="nucleotide sequence ID" value="NZ_LJPW01000173.1"/>
</dbReference>
<evidence type="ECO:0000313" key="2">
    <source>
        <dbReference type="Proteomes" id="UP000278587"/>
    </source>
</evidence>
<dbReference type="EMBL" id="RBOC01000114">
    <property type="protein sequence ID" value="RMM08845.1"/>
    <property type="molecule type" value="Genomic_DNA"/>
</dbReference>
<sequence length="118" mass="13220">MKINLTPQRRDDTLEAYKYGSTIVVNGESFDFSPMLEGSTLPRSAISSIWLEGDVELNNGELEITLLIPLPQNYSQEQAFPVPLLNVPDGLIQLPQPLPIPVMRLQEDSPEIKEQSNE</sequence>
<dbReference type="OrthoDB" id="8373799at2"/>